<sequence length="1152" mass="113306">MAAANYFDTVQKIYIAFYQRPADPAGLTYWASRIDVAGGDASAVIAEFANSPEATALYGPINSTTIGNVIDALYMALFNRAPDAAGKQFYIDEFNAGRKGAGTIALDVLAGARDDDAVAIANKLTVANDFTEQVDGRDMADPLFGTGTSFDATYAGDADAAAARDILKAVTSNPATVLNPSQVADAIKSDIADAGDPILNQSSGQTFTLTANVDNIQGTSGDDTVIAGPGSAGGVHTLGASDVINGGAGTDKIIITSQAGLLGENLVPRMTSVEQVFVQAVGAGTTTVNMINTTGAQELWNDNSTANVRITNLQEKATIGVRGGNGANNYTVEAAAAARIGDLAVALDGADVLNVTVNDGTAARAGYASTTIDATGNSVIRGNLDAGAALNKVTITGEGSVRVVGNLEATVRTIDASANKGGVNFNIANNTGNVTFTGGDGNDRINFGNTLNLQDKVDGGAGRDILAVNSQAQIQPGLQVSNVEVLELNTLNGTLNAALIAGVDEVRVTNTLTNGVVNGLTSNSTFVTNAAGTATLNLVNAQVAGTNDTLNLKTGLTANGSVNVMAGGVENIAYTDNVTANTGRVTTVNFFDTDGVIDVTNLTLAGNAGNTVNFNGLVNTIRTVDGSASMGSTNVSIAAGNPTNGVTIKGGAQASILRGGDGKDIIVGGAGNDVIQGDASAGTAQVTRLSSFGTVDIGDTYSFTINGQTVSYTATAATQANVVAGLAAAVNGNAIISGSGVSASVSGGNLVLTGNANGMAFTVANVASTNAAPTAQTSSYDFGTVAFDAGDSIAASIGGQPITTGALAAATSAVGAAAAFANAVNANAALAAAGITAVITGSKVVVTGNASGAAFPAGNPTVTNAAATADVETVTFASSAAGDVYTVTVQGVQLTPIVSDATVANDATTLANLINTNGALTAAGVTATHAAGVTTITDAQGNDLGVSIVKAGAGTATPGSTTTGIVVTNNSVGNPVTVNGHGAGATGQTLPTVTQTTDPVLGGTPNSDTLTGDGGNDLFVFVGQTGGWNGAALTNMDTITDLNLGGASGATSVDTIQLSSAVLGYGAFGASSLVNAGGAVAITGPSFSAALQGLFNAGGALAGATNNVGLFTYGADTYLIAANGAAGLDANDIVIKVTGVTGTLDLSDLVIV</sequence>
<dbReference type="AlphaFoldDB" id="A0A2R3QAG1"/>
<proteinExistence type="predicted"/>
<gene>
    <name evidence="1" type="ORF">C6568_04775</name>
</gene>
<name>A0A2R3QAG1_9BURK</name>
<dbReference type="Pfam" id="PF00353">
    <property type="entry name" value="HemolysinCabind"/>
    <property type="match status" value="5"/>
</dbReference>
<evidence type="ECO:0008006" key="3">
    <source>
        <dbReference type="Google" id="ProtNLM"/>
    </source>
</evidence>
<dbReference type="EMBL" id="CP027667">
    <property type="protein sequence ID" value="AVO48654.1"/>
    <property type="molecule type" value="Genomic_DNA"/>
</dbReference>
<dbReference type="PRINTS" id="PR00313">
    <property type="entry name" value="CABNDNGRPT"/>
</dbReference>
<reference evidence="1 2" key="1">
    <citation type="submission" date="2018-03" db="EMBL/GenBank/DDBJ databases">
        <title>Genome sequencing of Melaminivora sp.</title>
        <authorList>
            <person name="Kim S.-J."/>
            <person name="Heo J."/>
            <person name="Ahn J.-H."/>
            <person name="Kwon S.-W."/>
        </authorList>
    </citation>
    <scope>NUCLEOTIDE SEQUENCE [LARGE SCALE GENOMIC DNA]</scope>
    <source>
        <strain evidence="1 2">SC2-9</strain>
    </source>
</reference>
<protein>
    <recommendedName>
        <fullName evidence="3">DUF4214 domain-containing protein</fullName>
    </recommendedName>
</protein>
<dbReference type="GO" id="GO:0005509">
    <property type="term" value="F:calcium ion binding"/>
    <property type="evidence" value="ECO:0007669"/>
    <property type="project" value="InterPro"/>
</dbReference>
<dbReference type="Proteomes" id="UP000237925">
    <property type="component" value="Chromosome"/>
</dbReference>
<evidence type="ECO:0000313" key="2">
    <source>
        <dbReference type="Proteomes" id="UP000237925"/>
    </source>
</evidence>
<dbReference type="OrthoDB" id="8607307at2"/>
<dbReference type="InterPro" id="IPR001343">
    <property type="entry name" value="Hemolysn_Ca-bd"/>
</dbReference>
<evidence type="ECO:0000313" key="1">
    <source>
        <dbReference type="EMBL" id="AVO48654.1"/>
    </source>
</evidence>
<accession>A0A2R3QAG1</accession>
<keyword evidence="2" id="KW-1185">Reference proteome</keyword>
<dbReference type="KEGG" id="mela:C6568_04775"/>
<dbReference type="RefSeq" id="WP_106683134.1">
    <property type="nucleotide sequence ID" value="NZ_CP027667.1"/>
</dbReference>
<organism evidence="1 2">
    <name type="scientific">Melaminivora suipulveris</name>
    <dbReference type="NCBI Taxonomy" id="2109913"/>
    <lineage>
        <taxon>Bacteria</taxon>
        <taxon>Pseudomonadati</taxon>
        <taxon>Pseudomonadota</taxon>
        <taxon>Betaproteobacteria</taxon>
        <taxon>Burkholderiales</taxon>
        <taxon>Comamonadaceae</taxon>
        <taxon>Melaminivora</taxon>
    </lineage>
</organism>